<evidence type="ECO:0000256" key="8">
    <source>
        <dbReference type="SAM" id="Phobius"/>
    </source>
</evidence>
<proteinExistence type="predicted"/>
<reference evidence="10" key="1">
    <citation type="submission" date="2021-02" db="EMBL/GenBank/DDBJ databases">
        <title>Genome sequence Cadophora malorum strain M34.</title>
        <authorList>
            <person name="Stefanovic E."/>
            <person name="Vu D."/>
            <person name="Scully C."/>
            <person name="Dijksterhuis J."/>
            <person name="Roader J."/>
            <person name="Houbraken J."/>
        </authorList>
    </citation>
    <scope>NUCLEOTIDE SEQUENCE</scope>
    <source>
        <strain evidence="10">M34</strain>
    </source>
</reference>
<evidence type="ECO:0000256" key="6">
    <source>
        <dbReference type="ARBA" id="ARBA00023136"/>
    </source>
</evidence>
<feature type="transmembrane region" description="Helical" evidence="8">
    <location>
        <begin position="338"/>
        <end position="363"/>
    </location>
</feature>
<evidence type="ECO:0000256" key="4">
    <source>
        <dbReference type="ARBA" id="ARBA00022970"/>
    </source>
</evidence>
<feature type="transmembrane region" description="Helical" evidence="8">
    <location>
        <begin position="383"/>
        <end position="402"/>
    </location>
</feature>
<dbReference type="EMBL" id="JAFJYH010000124">
    <property type="protein sequence ID" value="KAG4418617.1"/>
    <property type="molecule type" value="Genomic_DNA"/>
</dbReference>
<dbReference type="AlphaFoldDB" id="A0A8H7W7W6"/>
<organism evidence="10 11">
    <name type="scientific">Cadophora malorum</name>
    <dbReference type="NCBI Taxonomy" id="108018"/>
    <lineage>
        <taxon>Eukaryota</taxon>
        <taxon>Fungi</taxon>
        <taxon>Dikarya</taxon>
        <taxon>Ascomycota</taxon>
        <taxon>Pezizomycotina</taxon>
        <taxon>Leotiomycetes</taxon>
        <taxon>Helotiales</taxon>
        <taxon>Ploettnerulaceae</taxon>
        <taxon>Cadophora</taxon>
    </lineage>
</organism>
<feature type="transmembrane region" description="Helical" evidence="8">
    <location>
        <begin position="57"/>
        <end position="76"/>
    </location>
</feature>
<dbReference type="Proteomes" id="UP000664132">
    <property type="component" value="Unassembled WGS sequence"/>
</dbReference>
<keyword evidence="11" id="KW-1185">Reference proteome</keyword>
<dbReference type="FunFam" id="1.20.1740.10:FF:000006">
    <property type="entry name" value="General amino acid permease"/>
    <property type="match status" value="1"/>
</dbReference>
<dbReference type="Pfam" id="PF00324">
    <property type="entry name" value="AA_permease"/>
    <property type="match status" value="1"/>
</dbReference>
<keyword evidence="3 8" id="KW-0812">Transmembrane</keyword>
<comment type="subcellular location">
    <subcellularLocation>
        <location evidence="1">Membrane</location>
        <topology evidence="1">Multi-pass membrane protein</topology>
    </subcellularLocation>
</comment>
<feature type="transmembrane region" description="Helical" evidence="8">
    <location>
        <begin position="458"/>
        <end position="477"/>
    </location>
</feature>
<dbReference type="GO" id="GO:0016020">
    <property type="term" value="C:membrane"/>
    <property type="evidence" value="ECO:0007669"/>
    <property type="project" value="UniProtKB-SubCell"/>
</dbReference>
<feature type="transmembrane region" description="Helical" evidence="8">
    <location>
        <begin position="164"/>
        <end position="184"/>
    </location>
</feature>
<dbReference type="Gene3D" id="1.20.1740.10">
    <property type="entry name" value="Amino acid/polyamine transporter I"/>
    <property type="match status" value="1"/>
</dbReference>
<keyword evidence="6 8" id="KW-0472">Membrane</keyword>
<dbReference type="InterPro" id="IPR050524">
    <property type="entry name" value="APC_YAT"/>
</dbReference>
<evidence type="ECO:0000256" key="7">
    <source>
        <dbReference type="SAM" id="MobiDB-lite"/>
    </source>
</evidence>
<evidence type="ECO:0000313" key="11">
    <source>
        <dbReference type="Proteomes" id="UP000664132"/>
    </source>
</evidence>
<evidence type="ECO:0000313" key="10">
    <source>
        <dbReference type="EMBL" id="KAG4418617.1"/>
    </source>
</evidence>
<evidence type="ECO:0000259" key="9">
    <source>
        <dbReference type="Pfam" id="PF00324"/>
    </source>
</evidence>
<evidence type="ECO:0000256" key="2">
    <source>
        <dbReference type="ARBA" id="ARBA00022448"/>
    </source>
</evidence>
<feature type="transmembrane region" description="Helical" evidence="8">
    <location>
        <begin position="489"/>
        <end position="506"/>
    </location>
</feature>
<dbReference type="OrthoDB" id="3900342at2759"/>
<comment type="caution">
    <text evidence="10">The sequence shown here is derived from an EMBL/GenBank/DDBJ whole genome shotgun (WGS) entry which is preliminary data.</text>
</comment>
<evidence type="ECO:0000256" key="5">
    <source>
        <dbReference type="ARBA" id="ARBA00022989"/>
    </source>
</evidence>
<feature type="region of interest" description="Disordered" evidence="7">
    <location>
        <begin position="1"/>
        <end position="20"/>
    </location>
</feature>
<keyword evidence="2" id="KW-0813">Transport</keyword>
<protein>
    <recommendedName>
        <fullName evidence="9">Amino acid permease/ SLC12A domain-containing protein</fullName>
    </recommendedName>
</protein>
<accession>A0A8H7W7W6</accession>
<feature type="transmembrane region" description="Helical" evidence="8">
    <location>
        <begin position="417"/>
        <end position="437"/>
    </location>
</feature>
<feature type="domain" description="Amino acid permease/ SLC12A" evidence="9">
    <location>
        <begin position="54"/>
        <end position="514"/>
    </location>
</feature>
<feature type="transmembrane region" description="Helical" evidence="8">
    <location>
        <begin position="82"/>
        <end position="103"/>
    </location>
</feature>
<dbReference type="PANTHER" id="PTHR43341">
    <property type="entry name" value="AMINO ACID PERMEASE"/>
    <property type="match status" value="1"/>
</dbReference>
<dbReference type="PANTHER" id="PTHR43341:SF18">
    <property type="entry name" value="AMINO ACID PERMEASE_ SLC12A DOMAIN-CONTAINING PROTEIN"/>
    <property type="match status" value="1"/>
</dbReference>
<keyword evidence="5 8" id="KW-1133">Transmembrane helix</keyword>
<dbReference type="GO" id="GO:0015171">
    <property type="term" value="F:amino acid transmembrane transporter activity"/>
    <property type="evidence" value="ECO:0007669"/>
    <property type="project" value="TreeGrafter"/>
</dbReference>
<evidence type="ECO:0000256" key="1">
    <source>
        <dbReference type="ARBA" id="ARBA00004141"/>
    </source>
</evidence>
<dbReference type="InterPro" id="IPR004841">
    <property type="entry name" value="AA-permease/SLC12A_dom"/>
</dbReference>
<dbReference type="PIRSF" id="PIRSF006060">
    <property type="entry name" value="AA_transporter"/>
    <property type="match status" value="1"/>
</dbReference>
<feature type="transmembrane region" description="Helical" evidence="8">
    <location>
        <begin position="285"/>
        <end position="304"/>
    </location>
</feature>
<evidence type="ECO:0000256" key="3">
    <source>
        <dbReference type="ARBA" id="ARBA00022692"/>
    </source>
</evidence>
<keyword evidence="4" id="KW-0029">Amino-acid transport</keyword>
<gene>
    <name evidence="10" type="ORF">IFR04_008242</name>
</gene>
<feature type="transmembrane region" description="Helical" evidence="8">
    <location>
        <begin position="196"/>
        <end position="215"/>
    </location>
</feature>
<feature type="transmembrane region" description="Helical" evidence="8">
    <location>
        <begin position="136"/>
        <end position="158"/>
    </location>
</feature>
<sequence length="550" mass="60171">MSSTDEKSPGNMVPSSNEKSPAYEAGVIMPELDLESPGEFHEVKELRQGLHQRHIQMIALAGTIGTGLFLSSGRAISRSGPLGAFIGYLVMGGTSCSVVLAVAEMGALVPLNGGIVRYAEYFVDPALSFANGWNLVYSYIVSIPAELVAAAVLVEFWLTVNSAIWITVFGLLMILTSSLFIRVYGELEFGFSMMKIALIVGVNIMSLVITCGGGPNHEPIGFQYWRRPGPFVQYLGITGSLGRFLGVWTALNNALYAYSGIENITMAAAETKSPRRAIPDAAKRIFVRVLLFYVISIFMVGLTVPSDDPDLARYSGTATTSPFVIAAKRAGIKVVPSIINAVILTSAWSAGNSQMLGATRVLYGLAMDGRAPKIFTRLNRFAIPYFAVAFFSVFMCLGFMTLSEGASVAFDWLQDLVSISTLVNWLTICVTYLRFYYGCKKQGISRNSLPWAAPLQPYITWVSATIFALLLITGGYATFIHGHWSNETFVSSYINIPLFAILYFGYKFIKKTKIIALEDIPIQGFIDIANANPEPVPERKSGLRRLNILW</sequence>
<name>A0A8H7W7W6_9HELO</name>